<proteinExistence type="predicted"/>
<accession>Q3SSC9</accession>
<evidence type="ECO:0000313" key="1">
    <source>
        <dbReference type="EMBL" id="ABA04812.1"/>
    </source>
</evidence>
<dbReference type="InterPro" id="IPR015947">
    <property type="entry name" value="PUA-like_sf"/>
</dbReference>
<dbReference type="eggNOG" id="ENOG50331AT">
    <property type="taxonomic scope" value="Bacteria"/>
</dbReference>
<dbReference type="SUPFAM" id="SSF88697">
    <property type="entry name" value="PUA domain-like"/>
    <property type="match status" value="1"/>
</dbReference>
<sequence>MKAISIRQPWAWAILHAGKDIENRDRRWNLRGRIVVHASATMTRAEMLAIDDIASFGLRPPTVADFRACGLLGALVGTVEIVDCVRDHPSLWFCGPFGLVLREPRPFKTPIPYKGALGVMDVPDGILPPE</sequence>
<organism evidence="1 2">
    <name type="scientific">Nitrobacter winogradskyi (strain ATCC 25391 / DSM 10237 / CIP 104748 / NCIMB 11846 / Nb-255)</name>
    <dbReference type="NCBI Taxonomy" id="323098"/>
    <lineage>
        <taxon>Bacteria</taxon>
        <taxon>Pseudomonadati</taxon>
        <taxon>Pseudomonadota</taxon>
        <taxon>Alphaproteobacteria</taxon>
        <taxon>Hyphomicrobiales</taxon>
        <taxon>Nitrobacteraceae</taxon>
        <taxon>Nitrobacter</taxon>
    </lineage>
</organism>
<dbReference type="EMBL" id="CP000115">
    <property type="protein sequence ID" value="ABA04812.1"/>
    <property type="molecule type" value="Genomic_DNA"/>
</dbReference>
<evidence type="ECO:0000313" key="2">
    <source>
        <dbReference type="Proteomes" id="UP000002531"/>
    </source>
</evidence>
<evidence type="ECO:0008006" key="3">
    <source>
        <dbReference type="Google" id="ProtNLM"/>
    </source>
</evidence>
<dbReference type="RefSeq" id="WP_011314818.1">
    <property type="nucleotide sequence ID" value="NC_007406.1"/>
</dbReference>
<dbReference type="Gene3D" id="2.30.130.30">
    <property type="entry name" value="Hypothetical protein"/>
    <property type="match status" value="1"/>
</dbReference>
<dbReference type="OrthoDB" id="359066at2"/>
<dbReference type="KEGG" id="nwi:Nwi_1551"/>
<reference evidence="1 2" key="1">
    <citation type="journal article" date="2006" name="Appl. Environ. Microbiol.">
        <title>Genome sequence of the chemolithoautotrophic nitrite-oxidizing bacterium Nitrobacter winogradskyi Nb-255.</title>
        <authorList>
            <person name="Starkenburg S.R."/>
            <person name="Chain P.S."/>
            <person name="Sayavedra-Soto L.A."/>
            <person name="Hauser L."/>
            <person name="Land M.L."/>
            <person name="Larimer F.W."/>
            <person name="Malfatti S.A."/>
            <person name="Klotz M.G."/>
            <person name="Bottomley P.J."/>
            <person name="Arp D.J."/>
            <person name="Hickey W.J."/>
        </authorList>
    </citation>
    <scope>NUCLEOTIDE SEQUENCE [LARGE SCALE GENOMIC DNA]</scope>
    <source>
        <strain evidence="2">ATCC 25391 / DSM 10237 / CIP 104748 / NCIMB 11846 / Nb-255</strain>
    </source>
</reference>
<dbReference type="Proteomes" id="UP000002531">
    <property type="component" value="Chromosome"/>
</dbReference>
<dbReference type="STRING" id="323098.Nwi_1551"/>
<gene>
    <name evidence="1" type="ordered locus">Nwi_1551</name>
</gene>
<dbReference type="AlphaFoldDB" id="Q3SSC9"/>
<protein>
    <recommendedName>
        <fullName evidence="3">ASCH domain-containing protein</fullName>
    </recommendedName>
</protein>
<dbReference type="HOGENOM" id="CLU_051256_2_2_5"/>
<name>Q3SSC9_NITWN</name>
<keyword evidence="2" id="KW-1185">Reference proteome</keyword>
<dbReference type="CDD" id="cd06554">
    <property type="entry name" value="ASCH_ASC-1_like"/>
    <property type="match status" value="1"/>
</dbReference>